<evidence type="ECO:0000313" key="1">
    <source>
        <dbReference type="EMBL" id="AHH04108.1"/>
    </source>
</evidence>
<accession>W5SBM4</accession>
<organism evidence="1">
    <name type="scientific">Borrelia nietonii YOR</name>
    <dbReference type="NCBI Taxonomy" id="1293576"/>
    <lineage>
        <taxon>Bacteria</taxon>
        <taxon>Pseudomonadati</taxon>
        <taxon>Spirochaetota</taxon>
        <taxon>Spirochaetia</taxon>
        <taxon>Spirochaetales</taxon>
        <taxon>Borreliaceae</taxon>
        <taxon>Borrelia</taxon>
        <taxon>Borrelia nietonii</taxon>
    </lineage>
</organism>
<geneLocation type="plasmid" evidence="1">
    <name>unnamed</name>
</geneLocation>
<protein>
    <submittedName>
        <fullName evidence="1">Uncharacterized protein</fullName>
    </submittedName>
</protein>
<dbReference type="HOGENOM" id="CLU_3180885_0_0_12"/>
<dbReference type="EMBL" id="CP004156">
    <property type="protein sequence ID" value="AHH04108.1"/>
    <property type="molecule type" value="Genomic_DNA"/>
</dbReference>
<name>W5SBM4_9SPIR</name>
<keyword evidence="1" id="KW-0614">Plasmid</keyword>
<gene>
    <name evidence="1" type="ORF">BHY_1157</name>
</gene>
<dbReference type="RefSeq" id="WP_155265609.1">
    <property type="nucleotide sequence ID" value="NZ_CP004156.1"/>
</dbReference>
<sequence>MKKKPGGLKFLIAKGYKTSGMNIYQFHQDEIRRLTNEKKEGKPRNS</sequence>
<proteinExistence type="predicted"/>
<dbReference type="AlphaFoldDB" id="W5SBM4"/>
<reference evidence="1" key="1">
    <citation type="submission" date="2013-02" db="EMBL/GenBank/DDBJ databases">
        <title>Comparative genomics of Borrelia species.</title>
        <authorList>
            <person name="Schwan T.G."/>
            <person name="Raffel S.J."/>
            <person name="Porcella S.F."/>
        </authorList>
    </citation>
    <scope>NUCLEOTIDE SEQUENCE</scope>
    <source>
        <strain evidence="1">YOR</strain>
        <plasmid evidence="1">unnamed</plasmid>
    </source>
</reference>